<proteinExistence type="predicted"/>
<sequence>MQITCDSRFAPLSSPYSILLTIPLLGRVLLLLTSFHCVATASQSRSNLPWMHRHLSSQLRAIPTVGGCSGA</sequence>
<dbReference type="EMBL" id="JAGMUV010000016">
    <property type="protein sequence ID" value="KAH7132711.1"/>
    <property type="molecule type" value="Genomic_DNA"/>
</dbReference>
<accession>A0A9P9E8P6</accession>
<keyword evidence="1" id="KW-1133">Transmembrane helix</keyword>
<evidence type="ECO:0000313" key="2">
    <source>
        <dbReference type="EMBL" id="KAH7132711.1"/>
    </source>
</evidence>
<keyword evidence="1" id="KW-0472">Membrane</keyword>
<gene>
    <name evidence="2" type="ORF">EDB81DRAFT_805570</name>
</gene>
<reference evidence="2" key="1">
    <citation type="journal article" date="2021" name="Nat. Commun.">
        <title>Genetic determinants of endophytism in the Arabidopsis root mycobiome.</title>
        <authorList>
            <person name="Mesny F."/>
            <person name="Miyauchi S."/>
            <person name="Thiergart T."/>
            <person name="Pickel B."/>
            <person name="Atanasova L."/>
            <person name="Karlsson M."/>
            <person name="Huettel B."/>
            <person name="Barry K.W."/>
            <person name="Haridas S."/>
            <person name="Chen C."/>
            <person name="Bauer D."/>
            <person name="Andreopoulos W."/>
            <person name="Pangilinan J."/>
            <person name="LaButti K."/>
            <person name="Riley R."/>
            <person name="Lipzen A."/>
            <person name="Clum A."/>
            <person name="Drula E."/>
            <person name="Henrissat B."/>
            <person name="Kohler A."/>
            <person name="Grigoriev I.V."/>
            <person name="Martin F.M."/>
            <person name="Hacquard S."/>
        </authorList>
    </citation>
    <scope>NUCLEOTIDE SEQUENCE</scope>
    <source>
        <strain evidence="2">MPI-CAGE-AT-0147</strain>
    </source>
</reference>
<dbReference type="Proteomes" id="UP000738349">
    <property type="component" value="Unassembled WGS sequence"/>
</dbReference>
<evidence type="ECO:0000313" key="3">
    <source>
        <dbReference type="Proteomes" id="UP000738349"/>
    </source>
</evidence>
<organism evidence="2 3">
    <name type="scientific">Dactylonectria macrodidyma</name>
    <dbReference type="NCBI Taxonomy" id="307937"/>
    <lineage>
        <taxon>Eukaryota</taxon>
        <taxon>Fungi</taxon>
        <taxon>Dikarya</taxon>
        <taxon>Ascomycota</taxon>
        <taxon>Pezizomycotina</taxon>
        <taxon>Sordariomycetes</taxon>
        <taxon>Hypocreomycetidae</taxon>
        <taxon>Hypocreales</taxon>
        <taxon>Nectriaceae</taxon>
        <taxon>Dactylonectria</taxon>
    </lineage>
</organism>
<name>A0A9P9E8P6_9HYPO</name>
<keyword evidence="3" id="KW-1185">Reference proteome</keyword>
<dbReference type="AlphaFoldDB" id="A0A9P9E8P6"/>
<evidence type="ECO:0000256" key="1">
    <source>
        <dbReference type="SAM" id="Phobius"/>
    </source>
</evidence>
<feature type="transmembrane region" description="Helical" evidence="1">
    <location>
        <begin position="16"/>
        <end position="41"/>
    </location>
</feature>
<protein>
    <submittedName>
        <fullName evidence="2">Uncharacterized protein</fullName>
    </submittedName>
</protein>
<keyword evidence="1" id="KW-0812">Transmembrane</keyword>
<comment type="caution">
    <text evidence="2">The sequence shown here is derived from an EMBL/GenBank/DDBJ whole genome shotgun (WGS) entry which is preliminary data.</text>
</comment>